<dbReference type="RefSeq" id="WP_269124847.1">
    <property type="nucleotide sequence ID" value="NZ_JAPUBN010000014.1"/>
</dbReference>
<gene>
    <name evidence="2" type="ORF">O1D97_08955</name>
</gene>
<proteinExistence type="predicted"/>
<keyword evidence="3" id="KW-1185">Reference proteome</keyword>
<protein>
    <submittedName>
        <fullName evidence="2">AraC family transcriptional regulator</fullName>
    </submittedName>
</protein>
<dbReference type="InterPro" id="IPR018060">
    <property type="entry name" value="HTH_AraC"/>
</dbReference>
<dbReference type="SMART" id="SM00342">
    <property type="entry name" value="HTH_ARAC"/>
    <property type="match status" value="1"/>
</dbReference>
<dbReference type="Gene3D" id="1.10.10.60">
    <property type="entry name" value="Homeodomain-like"/>
    <property type="match status" value="1"/>
</dbReference>
<feature type="domain" description="HTH araC/xylS-type" evidence="1">
    <location>
        <begin position="197"/>
        <end position="294"/>
    </location>
</feature>
<comment type="caution">
    <text evidence="2">The sequence shown here is derived from an EMBL/GenBank/DDBJ whole genome shotgun (WGS) entry which is preliminary data.</text>
</comment>
<organism evidence="2 3">
    <name type="scientific">Marinomonas phaeophyticola</name>
    <dbReference type="NCBI Taxonomy" id="3004091"/>
    <lineage>
        <taxon>Bacteria</taxon>
        <taxon>Pseudomonadati</taxon>
        <taxon>Pseudomonadota</taxon>
        <taxon>Gammaproteobacteria</taxon>
        <taxon>Oceanospirillales</taxon>
        <taxon>Oceanospirillaceae</taxon>
        <taxon>Marinomonas</taxon>
    </lineage>
</organism>
<evidence type="ECO:0000313" key="3">
    <source>
        <dbReference type="Proteomes" id="UP001149719"/>
    </source>
</evidence>
<name>A0ABT4JTP9_9GAMM</name>
<accession>A0ABT4JTP9</accession>
<dbReference type="EMBL" id="JAPUBN010000014">
    <property type="protein sequence ID" value="MCZ2721776.1"/>
    <property type="molecule type" value="Genomic_DNA"/>
</dbReference>
<dbReference type="PROSITE" id="PS01124">
    <property type="entry name" value="HTH_ARAC_FAMILY_2"/>
    <property type="match status" value="1"/>
</dbReference>
<dbReference type="Proteomes" id="UP001149719">
    <property type="component" value="Unassembled WGS sequence"/>
</dbReference>
<evidence type="ECO:0000313" key="2">
    <source>
        <dbReference type="EMBL" id="MCZ2721776.1"/>
    </source>
</evidence>
<sequence>MQLNMQDTYDEYGDVKDTLSEWVQGHKKHVPLLSGLQFSNLHLRTRKDIVFTETATQGLYFSFIGSKAINNVSDIDAVQIHYQSEDVTGQFSMKALEERSLLQVLISTDYLALILGQTEAQVIQHFTSMEQVLSNDNNCIQLPFTQSMADLCKPILKHTGLSISLAGHIYSCIFTLIEQMQMLKHLSECQGCQSKLFKAQNLLEKSNEGIFEPDELALSVGLNIDALSIGFMHLVGESIETYHQRSRIALAAAKLRQDPSSKHTVIKQSGFSEEQFETVFSQHFGVSSNQYRQIH</sequence>
<evidence type="ECO:0000259" key="1">
    <source>
        <dbReference type="PROSITE" id="PS01124"/>
    </source>
</evidence>
<reference evidence="2" key="1">
    <citation type="submission" date="2022-12" db="EMBL/GenBank/DDBJ databases">
        <title>Marinomonas 15G1-11 sp. nov, isolated from marine algae.</title>
        <authorList>
            <person name="Butt M."/>
            <person name="Choi D.G."/>
            <person name="Kim J.M."/>
            <person name="Lee J.K."/>
            <person name="Baek J.H."/>
            <person name="Jeon C.O."/>
        </authorList>
    </citation>
    <scope>NUCLEOTIDE SEQUENCE</scope>
    <source>
        <strain evidence="2">15G1-11</strain>
    </source>
</reference>